<accession>A0A3B1KJN5</accession>
<feature type="transmembrane region" description="Helical" evidence="2">
    <location>
        <begin position="113"/>
        <end position="138"/>
    </location>
</feature>
<sequence length="253" mass="27653">MAGTCAGGQYLDRLLKQCMPCQLVCDNPDPPTRCLDFCVAFSCKAVSGQFYDQLLKKCLKCSELCGHHPSECSQECPTRAPTPGITRPGSITALQPRDPRGSHRPREVPHSEVLVYALLGLCLAMLLGTVLVALLVLLRRARGQKEDQGEKVQQPDGHSQTSKDCLMADAATQEGGAEAPDRPLATETCVHCFAEQTGTMYQQAIPRFLNGDPHHHHHHNYCSNGLVHGHAVRNTCERDGTLRIICSPTQTSM</sequence>
<name>A0A3B1KJN5_ASTMX</name>
<dbReference type="AlphaFoldDB" id="A0A3B1KJN5"/>
<reference evidence="6" key="1">
    <citation type="submission" date="2013-03" db="EMBL/GenBank/DDBJ databases">
        <authorList>
            <person name="Jeffery W."/>
            <person name="Warren W."/>
            <person name="Wilson R.K."/>
        </authorList>
    </citation>
    <scope>NUCLEOTIDE SEQUENCE</scope>
    <source>
        <strain evidence="6">female</strain>
    </source>
</reference>
<evidence type="ECO:0000259" key="3">
    <source>
        <dbReference type="Pfam" id="PF09257"/>
    </source>
</evidence>
<dbReference type="GO" id="GO:0030889">
    <property type="term" value="P:negative regulation of B cell proliferation"/>
    <property type="evidence" value="ECO:0007669"/>
    <property type="project" value="TreeGrafter"/>
</dbReference>
<keyword evidence="2" id="KW-1133">Transmembrane helix</keyword>
<evidence type="ECO:0000256" key="1">
    <source>
        <dbReference type="SAM" id="MobiDB-lite"/>
    </source>
</evidence>
<dbReference type="GeneID" id="111192411"/>
<feature type="region of interest" description="Disordered" evidence="1">
    <location>
        <begin position="77"/>
        <end position="106"/>
    </location>
</feature>
<dbReference type="Bgee" id="ENSAMXG00000029571">
    <property type="expression patterns" value="Expressed in testis and 1 other cell type or tissue"/>
</dbReference>
<evidence type="ECO:0000259" key="4">
    <source>
        <dbReference type="Pfam" id="PF09305"/>
    </source>
</evidence>
<dbReference type="GO" id="GO:0005886">
    <property type="term" value="C:plasma membrane"/>
    <property type="evidence" value="ECO:0007669"/>
    <property type="project" value="InterPro"/>
</dbReference>
<dbReference type="InParanoid" id="A0A3B1KJN5"/>
<protein>
    <submittedName>
        <fullName evidence="5">TNF receptor superfamily member 13B</fullName>
    </submittedName>
</protein>
<dbReference type="Pfam" id="PF09305">
    <property type="entry name" value="TACI-CRD2"/>
    <property type="match status" value="1"/>
</dbReference>
<dbReference type="Ensembl" id="ENSAMXT00000042642.1">
    <property type="protein sequence ID" value="ENSAMXP00000054902.1"/>
    <property type="gene ID" value="ENSAMXG00000029571.1"/>
</dbReference>
<reference evidence="5" key="3">
    <citation type="submission" date="2025-08" db="UniProtKB">
        <authorList>
            <consortium name="Ensembl"/>
        </authorList>
    </citation>
    <scope>IDENTIFICATION</scope>
</reference>
<organism evidence="5 6">
    <name type="scientific">Astyanax mexicanus</name>
    <name type="common">Blind cave fish</name>
    <name type="synonym">Astyanax fasciatus mexicanus</name>
    <dbReference type="NCBI Taxonomy" id="7994"/>
    <lineage>
        <taxon>Eukaryota</taxon>
        <taxon>Metazoa</taxon>
        <taxon>Chordata</taxon>
        <taxon>Craniata</taxon>
        <taxon>Vertebrata</taxon>
        <taxon>Euteleostomi</taxon>
        <taxon>Actinopterygii</taxon>
        <taxon>Neopterygii</taxon>
        <taxon>Teleostei</taxon>
        <taxon>Ostariophysi</taxon>
        <taxon>Characiformes</taxon>
        <taxon>Characoidei</taxon>
        <taxon>Acestrorhamphidae</taxon>
        <taxon>Acestrorhamphinae</taxon>
        <taxon>Astyanax</taxon>
    </lineage>
</organism>
<evidence type="ECO:0000313" key="5">
    <source>
        <dbReference type="Ensembl" id="ENSAMXP00000054902.1"/>
    </source>
</evidence>
<dbReference type="PANTHER" id="PTHR15511">
    <property type="entry name" value="TUMOR NECROSIS FACTOR RECEPTOR SUPERFAMILY MEMBER 13B"/>
    <property type="match status" value="1"/>
</dbReference>
<dbReference type="GO" id="GO:0001782">
    <property type="term" value="P:B cell homeostasis"/>
    <property type="evidence" value="ECO:0007669"/>
    <property type="project" value="TreeGrafter"/>
</dbReference>
<keyword evidence="6" id="KW-1185">Reference proteome</keyword>
<reference evidence="6" key="2">
    <citation type="journal article" date="2014" name="Nat. Commun.">
        <title>The cavefish genome reveals candidate genes for eye loss.</title>
        <authorList>
            <person name="McGaugh S.E."/>
            <person name="Gross J.B."/>
            <person name="Aken B."/>
            <person name="Blin M."/>
            <person name="Borowsky R."/>
            <person name="Chalopin D."/>
            <person name="Hinaux H."/>
            <person name="Jeffery W.R."/>
            <person name="Keene A."/>
            <person name="Ma L."/>
            <person name="Minx P."/>
            <person name="Murphy D."/>
            <person name="O'Quin K.E."/>
            <person name="Retaux S."/>
            <person name="Rohner N."/>
            <person name="Searle S.M."/>
            <person name="Stahl B.A."/>
            <person name="Tabin C."/>
            <person name="Volff J.N."/>
            <person name="Yoshizawa M."/>
            <person name="Warren W.C."/>
        </authorList>
    </citation>
    <scope>NUCLEOTIDE SEQUENCE [LARGE SCALE GENOMIC DNA]</scope>
    <source>
        <strain evidence="6">female</strain>
    </source>
</reference>
<dbReference type="Proteomes" id="UP000018467">
    <property type="component" value="Unassembled WGS sequence"/>
</dbReference>
<dbReference type="STRING" id="7994.ENSAMXP00000054902"/>
<feature type="compositionally biased region" description="Basic and acidic residues" evidence="1">
    <location>
        <begin position="97"/>
        <end position="106"/>
    </location>
</feature>
<dbReference type="InterPro" id="IPR015337">
    <property type="entry name" value="BCMA_Tall-1-bd"/>
</dbReference>
<evidence type="ECO:0000256" key="2">
    <source>
        <dbReference type="SAM" id="Phobius"/>
    </source>
</evidence>
<dbReference type="Gene3D" id="4.10.1290.10">
    <property type="entry name" value="Tumor necrosis factor receptor superfamily"/>
    <property type="match status" value="2"/>
</dbReference>
<dbReference type="InterPro" id="IPR015384">
    <property type="entry name" value="TACI_Cys-rich-dom"/>
</dbReference>
<dbReference type="PANTHER" id="PTHR15511:SF2">
    <property type="entry name" value="TUMOR NECROSIS FACTOR RECEPTOR SUPERFAMILY MEMBER 13B"/>
    <property type="match status" value="1"/>
</dbReference>
<reference evidence="5" key="4">
    <citation type="submission" date="2025-09" db="UniProtKB">
        <authorList>
            <consortium name="Ensembl"/>
        </authorList>
    </citation>
    <scope>IDENTIFICATION</scope>
</reference>
<dbReference type="GeneTree" id="ENSGT00390000013910"/>
<dbReference type="KEGG" id="amex:111192411"/>
<keyword evidence="2" id="KW-0812">Transmembrane</keyword>
<evidence type="ECO:0000313" key="6">
    <source>
        <dbReference type="Proteomes" id="UP000018467"/>
    </source>
</evidence>
<dbReference type="SUPFAM" id="SSF57586">
    <property type="entry name" value="TNF receptor-like"/>
    <property type="match status" value="2"/>
</dbReference>
<dbReference type="RefSeq" id="XP_022525144.1">
    <property type="nucleotide sequence ID" value="XM_022669423.2"/>
</dbReference>
<proteinExistence type="predicted"/>
<keyword evidence="2" id="KW-0472">Membrane</keyword>
<dbReference type="InterPro" id="IPR022317">
    <property type="entry name" value="TNFR_13B"/>
</dbReference>
<dbReference type="Pfam" id="PF09257">
    <property type="entry name" value="BCMA-Tall_bind"/>
    <property type="match status" value="1"/>
</dbReference>
<dbReference type="OrthoDB" id="9934669at2759"/>
<dbReference type="GO" id="GO:0002244">
    <property type="term" value="P:hematopoietic progenitor cell differentiation"/>
    <property type="evidence" value="ECO:0007669"/>
    <property type="project" value="TreeGrafter"/>
</dbReference>
<feature type="domain" description="TACI cysteine-rich" evidence="4">
    <location>
        <begin position="42"/>
        <end position="77"/>
    </location>
</feature>
<feature type="domain" description="BCMA TALL-1 binding" evidence="3">
    <location>
        <begin position="5"/>
        <end position="39"/>
    </location>
</feature>